<dbReference type="GO" id="GO:0046872">
    <property type="term" value="F:metal ion binding"/>
    <property type="evidence" value="ECO:0007669"/>
    <property type="project" value="UniProtKB-KW"/>
</dbReference>
<dbReference type="EC" id="4.2.3.-" evidence="2"/>
<dbReference type="Proteomes" id="UP000316639">
    <property type="component" value="Unassembled WGS sequence"/>
</dbReference>
<dbReference type="PANTHER" id="PTHR35201">
    <property type="entry name" value="TERPENE SYNTHASE"/>
    <property type="match status" value="1"/>
</dbReference>
<keyword evidence="4" id="KW-1185">Reference proteome</keyword>
<dbReference type="EMBL" id="VOBR01000001">
    <property type="protein sequence ID" value="TWP54160.1"/>
    <property type="molecule type" value="Genomic_DNA"/>
</dbReference>
<keyword evidence="2" id="KW-0479">Metal-binding</keyword>
<dbReference type="InterPro" id="IPR008949">
    <property type="entry name" value="Isoprenoid_synthase_dom_sf"/>
</dbReference>
<evidence type="ECO:0000313" key="3">
    <source>
        <dbReference type="EMBL" id="TWP54160.1"/>
    </source>
</evidence>
<comment type="cofactor">
    <cofactor evidence="2">
        <name>Mg(2+)</name>
        <dbReference type="ChEBI" id="CHEBI:18420"/>
    </cofactor>
</comment>
<accession>A0A563F2H5</accession>
<evidence type="ECO:0000256" key="2">
    <source>
        <dbReference type="RuleBase" id="RU366034"/>
    </source>
</evidence>
<dbReference type="AlphaFoldDB" id="A0A563F2H5"/>
<dbReference type="RefSeq" id="WP_146348943.1">
    <property type="nucleotide sequence ID" value="NZ_VOBR01000001.1"/>
</dbReference>
<dbReference type="OrthoDB" id="2989600at2"/>
<comment type="caution">
    <text evidence="3">The sequence shown here is derived from an EMBL/GenBank/DDBJ whole genome shotgun (WGS) entry which is preliminary data.</text>
</comment>
<keyword evidence="1 2" id="KW-0456">Lyase</keyword>
<gene>
    <name evidence="3" type="ORF">FKR81_00925</name>
</gene>
<dbReference type="GO" id="GO:0010333">
    <property type="term" value="F:terpene synthase activity"/>
    <property type="evidence" value="ECO:0007669"/>
    <property type="project" value="InterPro"/>
</dbReference>
<name>A0A563F2H5_9PSEU</name>
<reference evidence="3 4" key="1">
    <citation type="submission" date="2019-07" db="EMBL/GenBank/DDBJ databases">
        <title>Lentzea xizangensis sp. nov., isolated from Qinghai-Tibetan Plateau Soils.</title>
        <authorList>
            <person name="Huang J."/>
        </authorList>
    </citation>
    <scope>NUCLEOTIDE SEQUENCE [LARGE SCALE GENOMIC DNA]</scope>
    <source>
        <strain evidence="3 4">FXJ1.1311</strain>
    </source>
</reference>
<dbReference type="Gene3D" id="1.10.600.10">
    <property type="entry name" value="Farnesyl Diphosphate Synthase"/>
    <property type="match status" value="1"/>
</dbReference>
<evidence type="ECO:0000313" key="4">
    <source>
        <dbReference type="Proteomes" id="UP000316639"/>
    </source>
</evidence>
<keyword evidence="2" id="KW-0460">Magnesium</keyword>
<proteinExistence type="inferred from homology"/>
<dbReference type="InterPro" id="IPR034686">
    <property type="entry name" value="Terpene_cyclase-like_2"/>
</dbReference>
<comment type="similarity">
    <text evidence="2">Belongs to the terpene synthase family.</text>
</comment>
<dbReference type="PANTHER" id="PTHR35201:SF4">
    <property type="entry name" value="BETA-PINACENE SYNTHASE-RELATED"/>
    <property type="match status" value="1"/>
</dbReference>
<evidence type="ECO:0000256" key="1">
    <source>
        <dbReference type="ARBA" id="ARBA00023239"/>
    </source>
</evidence>
<dbReference type="SUPFAM" id="SSF48576">
    <property type="entry name" value="Terpenoid synthases"/>
    <property type="match status" value="1"/>
</dbReference>
<protein>
    <recommendedName>
        <fullName evidence="2">Terpene synthase</fullName>
        <ecNumber evidence="2">4.2.3.-</ecNumber>
    </recommendedName>
</protein>
<organism evidence="3 4">
    <name type="scientific">Lentzea tibetensis</name>
    <dbReference type="NCBI Taxonomy" id="2591470"/>
    <lineage>
        <taxon>Bacteria</taxon>
        <taxon>Bacillati</taxon>
        <taxon>Actinomycetota</taxon>
        <taxon>Actinomycetes</taxon>
        <taxon>Pseudonocardiales</taxon>
        <taxon>Pseudonocardiaceae</taxon>
        <taxon>Lentzea</taxon>
    </lineage>
</organism>
<dbReference type="Pfam" id="PF19086">
    <property type="entry name" value="Terpene_syn_C_2"/>
    <property type="match status" value="1"/>
</dbReference>
<sequence length="358" mass="40564">MRQTLPAPTRSDTDFVVPYHPNLRFDMPIAYRGMNRHIWAAHDRMFDWLTRFGMLPNSGNLSVLKGTRCDLLTGCYYPDADLRTLTLLDEFMGWGFVFDDQIDDAGCGLDADRTAAVVDEFVHVLQDTPAAKLTPAGLALADWWERMTATSVQESWRQQFANSTILWLQTYALEARHWADGYEPTMEEYLTYRYLSIASWPYSDLTEIANHAELPAEVRALPAFQRMRLPMAMHVGLANDVISYEKQRDLGRQSDAITILMRESGCTAEEGLAEVVSMVNGHLAEFFVAEEQFLSQVRAAGFAPEVQRDAHIATQSLRTHIRSSVEWEILAVERFGDDTYYLRGHDPSVADILVNPGS</sequence>